<protein>
    <submittedName>
        <fullName evidence="1">Uncharacterized protein</fullName>
    </submittedName>
</protein>
<feature type="non-terminal residue" evidence="1">
    <location>
        <position position="229"/>
    </location>
</feature>
<dbReference type="AlphaFoldDB" id="X0WA20"/>
<reference evidence="1" key="1">
    <citation type="journal article" date="2014" name="Front. Microbiol.">
        <title>High frequency of phylogenetically diverse reductive dehalogenase-homologous genes in deep subseafloor sedimentary metagenomes.</title>
        <authorList>
            <person name="Kawai M."/>
            <person name="Futagami T."/>
            <person name="Toyoda A."/>
            <person name="Takaki Y."/>
            <person name="Nishi S."/>
            <person name="Hori S."/>
            <person name="Arai W."/>
            <person name="Tsubouchi T."/>
            <person name="Morono Y."/>
            <person name="Uchiyama I."/>
            <person name="Ito T."/>
            <person name="Fujiyama A."/>
            <person name="Inagaki F."/>
            <person name="Takami H."/>
        </authorList>
    </citation>
    <scope>NUCLEOTIDE SEQUENCE</scope>
    <source>
        <strain evidence="1">Expedition CK06-06</strain>
    </source>
</reference>
<dbReference type="EMBL" id="BARS01032926">
    <property type="protein sequence ID" value="GAG20062.1"/>
    <property type="molecule type" value="Genomic_DNA"/>
</dbReference>
<proteinExistence type="predicted"/>
<accession>X0WA20</accession>
<comment type="caution">
    <text evidence="1">The sequence shown here is derived from an EMBL/GenBank/DDBJ whole genome shotgun (WGS) entry which is preliminary data.</text>
</comment>
<organism evidence="1">
    <name type="scientific">marine sediment metagenome</name>
    <dbReference type="NCBI Taxonomy" id="412755"/>
    <lineage>
        <taxon>unclassified sequences</taxon>
        <taxon>metagenomes</taxon>
        <taxon>ecological metagenomes</taxon>
    </lineage>
</organism>
<gene>
    <name evidence="1" type="ORF">S01H1_51048</name>
</gene>
<sequence>MATLGASMVTLLTDNWAGAGAAPTFGFLIDFPNELADTDEQVLVRLPIHEDVTPINDVLSNFKFTMQLRVKTTVSEARLKVLTDETIRIINTYAITGITRQFAKRGENTSDRKRQVFSYDVWASLEEHASTAGTSYSSPGAGDVPFPADVTIAGDLDVEGWVKSSADNEGFYTGAGDDMRMYHDGASSLLTSGTGPLKLSATAGNVQILPSTYVQVVSAGGQHQYFDAG</sequence>
<name>X0WA20_9ZZZZ</name>
<evidence type="ECO:0000313" key="1">
    <source>
        <dbReference type="EMBL" id="GAG20062.1"/>
    </source>
</evidence>